<sequence length="80" mass="8795">MKKNNWTLALFLIIGIIAGTIVGELLSQVNGLSALTKAARILWSPSADLLVVKYDLNLQVKLNIVSILGLLGGFWLYRKL</sequence>
<keyword evidence="1" id="KW-1133">Transmembrane helix</keyword>
<evidence type="ECO:0000313" key="2">
    <source>
        <dbReference type="EMBL" id="MFC0212603.1"/>
    </source>
</evidence>
<comment type="caution">
    <text evidence="2">The sequence shown here is derived from an EMBL/GenBank/DDBJ whole genome shotgun (WGS) entry which is preliminary data.</text>
</comment>
<reference evidence="2 3" key="1">
    <citation type="submission" date="2024-09" db="EMBL/GenBank/DDBJ databases">
        <authorList>
            <person name="Sun Q."/>
            <person name="Mori K."/>
        </authorList>
    </citation>
    <scope>NUCLEOTIDE SEQUENCE [LARGE SCALE GENOMIC DNA]</scope>
    <source>
        <strain evidence="2 3">CCM 7759</strain>
    </source>
</reference>
<organism evidence="2 3">
    <name type="scientific">Paenibacillus chartarius</name>
    <dbReference type="NCBI Taxonomy" id="747481"/>
    <lineage>
        <taxon>Bacteria</taxon>
        <taxon>Bacillati</taxon>
        <taxon>Bacillota</taxon>
        <taxon>Bacilli</taxon>
        <taxon>Bacillales</taxon>
        <taxon>Paenibacillaceae</taxon>
        <taxon>Paenibacillus</taxon>
    </lineage>
</organism>
<dbReference type="Pfam" id="PF14209">
    <property type="entry name" value="DUF4321"/>
    <property type="match status" value="1"/>
</dbReference>
<dbReference type="RefSeq" id="WP_377469796.1">
    <property type="nucleotide sequence ID" value="NZ_JBHLWN010000031.1"/>
</dbReference>
<name>A0ABV6DIY1_9BACL</name>
<keyword evidence="3" id="KW-1185">Reference proteome</keyword>
<gene>
    <name evidence="2" type="ORF">ACFFK0_09015</name>
</gene>
<keyword evidence="1" id="KW-0812">Transmembrane</keyword>
<dbReference type="EMBL" id="JBHLWN010000031">
    <property type="protein sequence ID" value="MFC0212603.1"/>
    <property type="molecule type" value="Genomic_DNA"/>
</dbReference>
<dbReference type="Proteomes" id="UP001589776">
    <property type="component" value="Unassembled WGS sequence"/>
</dbReference>
<evidence type="ECO:0000313" key="3">
    <source>
        <dbReference type="Proteomes" id="UP001589776"/>
    </source>
</evidence>
<accession>A0ABV6DIY1</accession>
<dbReference type="InterPro" id="IPR025470">
    <property type="entry name" value="DUF4321"/>
</dbReference>
<proteinExistence type="predicted"/>
<feature type="transmembrane region" description="Helical" evidence="1">
    <location>
        <begin position="58"/>
        <end position="77"/>
    </location>
</feature>
<keyword evidence="1" id="KW-0472">Membrane</keyword>
<evidence type="ECO:0000256" key="1">
    <source>
        <dbReference type="SAM" id="Phobius"/>
    </source>
</evidence>
<protein>
    <submittedName>
        <fullName evidence="2">DUF4321 domain-containing protein</fullName>
    </submittedName>
</protein>